<keyword evidence="2" id="KW-1185">Reference proteome</keyword>
<organism evidence="1 2">
    <name type="scientific">Suillus luteus UH-Slu-Lm8-n1</name>
    <dbReference type="NCBI Taxonomy" id="930992"/>
    <lineage>
        <taxon>Eukaryota</taxon>
        <taxon>Fungi</taxon>
        <taxon>Dikarya</taxon>
        <taxon>Basidiomycota</taxon>
        <taxon>Agaricomycotina</taxon>
        <taxon>Agaricomycetes</taxon>
        <taxon>Agaricomycetidae</taxon>
        <taxon>Boletales</taxon>
        <taxon>Suillineae</taxon>
        <taxon>Suillaceae</taxon>
        <taxon>Suillus</taxon>
    </lineage>
</organism>
<dbReference type="InParanoid" id="A0A0D0AUC0"/>
<reference evidence="1 2" key="1">
    <citation type="submission" date="2014-04" db="EMBL/GenBank/DDBJ databases">
        <authorList>
            <consortium name="DOE Joint Genome Institute"/>
            <person name="Kuo A."/>
            <person name="Ruytinx J."/>
            <person name="Rineau F."/>
            <person name="Colpaert J."/>
            <person name="Kohler A."/>
            <person name="Nagy L.G."/>
            <person name="Floudas D."/>
            <person name="Copeland A."/>
            <person name="Barry K.W."/>
            <person name="Cichocki N."/>
            <person name="Veneault-Fourrey C."/>
            <person name="LaButti K."/>
            <person name="Lindquist E.A."/>
            <person name="Lipzen A."/>
            <person name="Lundell T."/>
            <person name="Morin E."/>
            <person name="Murat C."/>
            <person name="Sun H."/>
            <person name="Tunlid A."/>
            <person name="Henrissat B."/>
            <person name="Grigoriev I.V."/>
            <person name="Hibbett D.S."/>
            <person name="Martin F."/>
            <person name="Nordberg H.P."/>
            <person name="Cantor M.N."/>
            <person name="Hua S.X."/>
        </authorList>
    </citation>
    <scope>NUCLEOTIDE SEQUENCE [LARGE SCALE GENOMIC DNA]</scope>
    <source>
        <strain evidence="1 2">UH-Slu-Lm8-n1</strain>
    </source>
</reference>
<dbReference type="HOGENOM" id="CLU_2265490_0_0_1"/>
<dbReference type="EMBL" id="KN835265">
    <property type="protein sequence ID" value="KIK41539.1"/>
    <property type="molecule type" value="Genomic_DNA"/>
</dbReference>
<sequence length="103" mass="11513">MTMGIGHILIDTRAHVLPKLSGRLGRRTPRHRLQTLLSSAAYKSEPLDHTTMNQLHNITFDEQGDVIWVAAVKRVAHFAKLGVTLGLCDRSKAAKLTWECLLD</sequence>
<gene>
    <name evidence="1" type="ORF">CY34DRAFT_805910</name>
</gene>
<accession>A0A0D0AUC0</accession>
<evidence type="ECO:0000313" key="2">
    <source>
        <dbReference type="Proteomes" id="UP000054485"/>
    </source>
</evidence>
<proteinExistence type="predicted"/>
<reference evidence="2" key="2">
    <citation type="submission" date="2015-01" db="EMBL/GenBank/DDBJ databases">
        <title>Evolutionary Origins and Diversification of the Mycorrhizal Mutualists.</title>
        <authorList>
            <consortium name="DOE Joint Genome Institute"/>
            <consortium name="Mycorrhizal Genomics Consortium"/>
            <person name="Kohler A."/>
            <person name="Kuo A."/>
            <person name="Nagy L.G."/>
            <person name="Floudas D."/>
            <person name="Copeland A."/>
            <person name="Barry K.W."/>
            <person name="Cichocki N."/>
            <person name="Veneault-Fourrey C."/>
            <person name="LaButti K."/>
            <person name="Lindquist E.A."/>
            <person name="Lipzen A."/>
            <person name="Lundell T."/>
            <person name="Morin E."/>
            <person name="Murat C."/>
            <person name="Riley R."/>
            <person name="Ohm R."/>
            <person name="Sun H."/>
            <person name="Tunlid A."/>
            <person name="Henrissat B."/>
            <person name="Grigoriev I.V."/>
            <person name="Hibbett D.S."/>
            <person name="Martin F."/>
        </authorList>
    </citation>
    <scope>NUCLEOTIDE SEQUENCE [LARGE SCALE GENOMIC DNA]</scope>
    <source>
        <strain evidence="2">UH-Slu-Lm8-n1</strain>
    </source>
</reference>
<protein>
    <submittedName>
        <fullName evidence="1">Uncharacterized protein</fullName>
    </submittedName>
</protein>
<name>A0A0D0AUC0_9AGAM</name>
<dbReference type="AlphaFoldDB" id="A0A0D0AUC0"/>
<dbReference type="Proteomes" id="UP000054485">
    <property type="component" value="Unassembled WGS sequence"/>
</dbReference>
<evidence type="ECO:0000313" key="1">
    <source>
        <dbReference type="EMBL" id="KIK41539.1"/>
    </source>
</evidence>